<dbReference type="Pfam" id="PF00572">
    <property type="entry name" value="Ribosomal_L13"/>
    <property type="match status" value="1"/>
</dbReference>
<proteinExistence type="inferred from homology"/>
<accession>A0A1E5R3J8</accession>
<dbReference type="PANTHER" id="PTHR11545:SF2">
    <property type="entry name" value="LARGE RIBOSOMAL SUBUNIT PROTEIN UL13M"/>
    <property type="match status" value="1"/>
</dbReference>
<evidence type="ECO:0000256" key="3">
    <source>
        <dbReference type="ARBA" id="ARBA00023274"/>
    </source>
</evidence>
<dbReference type="GO" id="GO:0017148">
    <property type="term" value="P:negative regulation of translation"/>
    <property type="evidence" value="ECO:0007669"/>
    <property type="project" value="TreeGrafter"/>
</dbReference>
<dbReference type="InterPro" id="IPR005822">
    <property type="entry name" value="Ribosomal_uL13"/>
</dbReference>
<evidence type="ECO:0000313" key="4">
    <source>
        <dbReference type="EMBL" id="OEJ81460.1"/>
    </source>
</evidence>
<dbReference type="SUPFAM" id="SSF52161">
    <property type="entry name" value="Ribosomal protein L13"/>
    <property type="match status" value="1"/>
</dbReference>
<dbReference type="Proteomes" id="UP000095605">
    <property type="component" value="Unassembled WGS sequence"/>
</dbReference>
<dbReference type="PANTHER" id="PTHR11545">
    <property type="entry name" value="RIBOSOMAL PROTEIN L13"/>
    <property type="match status" value="1"/>
</dbReference>
<dbReference type="GO" id="GO:0005762">
    <property type="term" value="C:mitochondrial large ribosomal subunit"/>
    <property type="evidence" value="ECO:0007669"/>
    <property type="project" value="TreeGrafter"/>
</dbReference>
<protein>
    <submittedName>
        <fullName evidence="4">54S ribosomal protein L23, mitochondrial</fullName>
    </submittedName>
</protein>
<name>A0A1E5R3J8_9ASCO</name>
<dbReference type="OrthoDB" id="274622at2759"/>
<dbReference type="GO" id="GO:0003735">
    <property type="term" value="F:structural constituent of ribosome"/>
    <property type="evidence" value="ECO:0007669"/>
    <property type="project" value="InterPro"/>
</dbReference>
<organism evidence="4 5">
    <name type="scientific">Hanseniaspora opuntiae</name>
    <dbReference type="NCBI Taxonomy" id="211096"/>
    <lineage>
        <taxon>Eukaryota</taxon>
        <taxon>Fungi</taxon>
        <taxon>Dikarya</taxon>
        <taxon>Ascomycota</taxon>
        <taxon>Saccharomycotina</taxon>
        <taxon>Saccharomycetes</taxon>
        <taxon>Saccharomycodales</taxon>
        <taxon>Saccharomycodaceae</taxon>
        <taxon>Hanseniaspora</taxon>
    </lineage>
</organism>
<keyword evidence="5" id="KW-1185">Reference proteome</keyword>
<dbReference type="GO" id="GO:0006412">
    <property type="term" value="P:translation"/>
    <property type="evidence" value="ECO:0007669"/>
    <property type="project" value="InterPro"/>
</dbReference>
<dbReference type="AlphaFoldDB" id="A0A1E5R3J8"/>
<evidence type="ECO:0000256" key="1">
    <source>
        <dbReference type="ARBA" id="ARBA00006227"/>
    </source>
</evidence>
<evidence type="ECO:0000313" key="5">
    <source>
        <dbReference type="Proteomes" id="UP000095605"/>
    </source>
</evidence>
<sequence>MSQRLGFTSLSNQRVWHLFDCMKDTRSVGRIAQDVVNKAMGKNKPNYYPTVDSGDYVVVINCNNLEFTNAQLRGKFFYRPSTFPGNLKKTPLKEKLYEKGPKWVMYRAIYRMFPKNKLKHIRAKRVFCFDGDEYPYKDNILAFAKEQGIVEEEKKRCEEITAKIIESRKKYNKVPQLMNHFKL</sequence>
<dbReference type="GO" id="GO:0003729">
    <property type="term" value="F:mRNA binding"/>
    <property type="evidence" value="ECO:0007669"/>
    <property type="project" value="TreeGrafter"/>
</dbReference>
<dbReference type="InterPro" id="IPR036899">
    <property type="entry name" value="Ribosomal_uL13_sf"/>
</dbReference>
<keyword evidence="3" id="KW-0687">Ribonucleoprotein</keyword>
<reference evidence="5" key="1">
    <citation type="journal article" date="2016" name="Genome Announc.">
        <title>Genome sequences of three species of Hanseniaspora isolated from spontaneous wine fermentations.</title>
        <authorList>
            <person name="Sternes P.R."/>
            <person name="Lee D."/>
            <person name="Kutyna D.R."/>
            <person name="Borneman A.R."/>
        </authorList>
    </citation>
    <scope>NUCLEOTIDE SEQUENCE [LARGE SCALE GENOMIC DNA]</scope>
    <source>
        <strain evidence="5">AWRI3578</strain>
    </source>
</reference>
<comment type="caution">
    <text evidence="4">The sequence shown here is derived from an EMBL/GenBank/DDBJ whole genome shotgun (WGS) entry which is preliminary data.</text>
</comment>
<dbReference type="EMBL" id="LPNL01000009">
    <property type="protein sequence ID" value="OEJ81460.1"/>
    <property type="molecule type" value="Genomic_DNA"/>
</dbReference>
<evidence type="ECO:0000256" key="2">
    <source>
        <dbReference type="ARBA" id="ARBA00022980"/>
    </source>
</evidence>
<dbReference type="NCBIfam" id="TIGR01066">
    <property type="entry name" value="rplM_bact"/>
    <property type="match status" value="1"/>
</dbReference>
<dbReference type="CDD" id="cd00392">
    <property type="entry name" value="Ribosomal_L13"/>
    <property type="match status" value="1"/>
</dbReference>
<dbReference type="InterPro" id="IPR005823">
    <property type="entry name" value="Ribosomal_uL13_bac-type"/>
</dbReference>
<comment type="similarity">
    <text evidence="1">Belongs to the universal ribosomal protein uL13 family.</text>
</comment>
<dbReference type="HAMAP" id="MF_01366">
    <property type="entry name" value="Ribosomal_uL13"/>
    <property type="match status" value="1"/>
</dbReference>
<keyword evidence="2 4" id="KW-0689">Ribosomal protein</keyword>
<dbReference type="PIRSF" id="PIRSF002181">
    <property type="entry name" value="Ribosomal_L13"/>
    <property type="match status" value="1"/>
</dbReference>
<dbReference type="Gene3D" id="3.90.1180.10">
    <property type="entry name" value="Ribosomal protein L13"/>
    <property type="match status" value="1"/>
</dbReference>
<gene>
    <name evidence="4" type="ORF">AWRI3578_g3923</name>
</gene>